<sequence length="1071" mass="121575">MYPAFVKIYLLPVAILCSTFMVSHEITFDAVVGKYIQHILDEFSKNPTSGTFDNIINPKLCGNEKAEFFLPKIFIWCPITHYSLKLHCPEHNTVLEPALWTNLVETKSPRNPCLVYDLNGNVLLVQRFYFCRYGKHRYLSSSPEILRIIPNLYSAECFPIKVLYRSAFSKQAVDYVTSQVSQGVNFLQISEAIATLHFKDYCRRGNTYITSLLHENSHPLQHDFKAENFFNDALFAYPSNDLLMRIFLEDFQDKKVFYENELKKTTATILSFDHTFKVSKHIGIIRDNDAKFVGQFSNLFVGLNENKEIVTWCLTRSTKFEHIENNLKELKGRLDKAGVTARAIFVDDCCKVRGKYQSVFGAEQVVKLDLFHAVQRITSTVRKGTEMSKKFANEFGLVFRNNADLGQTRNMPTPPPNVIEENIENFERRLKHVLDLPEYEKTKNEINKIKIHVRKGCLSDINPGEGTSMNENLHHFINRCLLCGSSTIGPELATAVLTILFYTINSKRKRYHHDKNTRTHVSIPIESVLQCGKEPAVSSKSNLDKTNSDQNILVNQETETESQTKPVESPLLLVGDSVDDFCQVDVAETILKHSNEMLNVLERINTANQNRSFNVFDTPLLQLKGLNNIVYTETIDQQLVDDIVKQNTLVRNLSGLGLEVDIVEGDGNCCFVSILRQISNLLTTLPPLTRETVEGHLRSLGLFMHDSLGIEDPYILRQLFVDHVHEFVDEYATMLGMDHTELINETEQFRNSGVFYSDVGDIVVKVCSEILNVSIVVVTSMDAAPYIPFLPARFCCEYPIFVAYSSSGLGHYNSTKPLRYVSCEDSSKKNPNRGLTRCTCGKNSKREQAEVVHCVRNESSRCPCAANGDVCSRECKCKGCQNKEKITTVQSTSNVISCSCGKGKKKSDPLYKSCTDGVRKSKCRCLKNGWKCTSACDCYNCHNQTKELPVPTQNDETKSGKRKRVNPSPYKRAKSKEYLKKEMGHEPLQGSWTHFETFVLVSILSLLSTLPLSPSINDIAKLYNFIADYDKKWQKNEHRAKIRAKSTAQMSGKVSNIQDIQEINESLQQTE</sequence>
<organism evidence="1 2">
    <name type="scientific">Paramuricea clavata</name>
    <name type="common">Red gorgonian</name>
    <name type="synonym">Violescent sea-whip</name>
    <dbReference type="NCBI Taxonomy" id="317549"/>
    <lineage>
        <taxon>Eukaryota</taxon>
        <taxon>Metazoa</taxon>
        <taxon>Cnidaria</taxon>
        <taxon>Anthozoa</taxon>
        <taxon>Octocorallia</taxon>
        <taxon>Malacalcyonacea</taxon>
        <taxon>Plexauridae</taxon>
        <taxon>Paramuricea</taxon>
    </lineage>
</organism>
<evidence type="ECO:0000313" key="2">
    <source>
        <dbReference type="Proteomes" id="UP001152795"/>
    </source>
</evidence>
<dbReference type="EMBL" id="CACRXK020006383">
    <property type="protein sequence ID" value="CAB4009224.1"/>
    <property type="molecule type" value="Genomic_DNA"/>
</dbReference>
<dbReference type="InterPro" id="IPR005172">
    <property type="entry name" value="CRC"/>
</dbReference>
<dbReference type="InterPro" id="IPR038765">
    <property type="entry name" value="Papain-like_cys_pep_sf"/>
</dbReference>
<name>A0A7D9EIZ7_PARCT</name>
<evidence type="ECO:0000313" key="1">
    <source>
        <dbReference type="EMBL" id="CAB4009224.1"/>
    </source>
</evidence>
<keyword evidence="2" id="KW-1185">Reference proteome</keyword>
<proteinExistence type="predicted"/>
<protein>
    <submittedName>
        <fullName evidence="1">Uncharacterized protein</fullName>
    </submittedName>
</protein>
<dbReference type="CDD" id="cd22744">
    <property type="entry name" value="OTU"/>
    <property type="match status" value="1"/>
</dbReference>
<dbReference type="Pfam" id="PF20499">
    <property type="entry name" value="DUF6729"/>
    <property type="match status" value="1"/>
</dbReference>
<gene>
    <name evidence="1" type="ORF">PACLA_8A039741</name>
</gene>
<dbReference type="PROSITE" id="PS51634">
    <property type="entry name" value="CRC"/>
    <property type="match status" value="1"/>
</dbReference>
<comment type="caution">
    <text evidence="1">The sequence shown here is derived from an EMBL/GenBank/DDBJ whole genome shotgun (WGS) entry which is preliminary data.</text>
</comment>
<dbReference type="Proteomes" id="UP001152795">
    <property type="component" value="Unassembled WGS sequence"/>
</dbReference>
<dbReference type="OrthoDB" id="5987925at2759"/>
<dbReference type="SUPFAM" id="SSF54001">
    <property type="entry name" value="Cysteine proteinases"/>
    <property type="match status" value="1"/>
</dbReference>
<dbReference type="AlphaFoldDB" id="A0A7D9EIZ7"/>
<dbReference type="Gene3D" id="3.90.70.80">
    <property type="match status" value="1"/>
</dbReference>
<accession>A0A7D9EIZ7</accession>
<dbReference type="InterPro" id="IPR046616">
    <property type="entry name" value="DUF6729"/>
</dbReference>
<reference evidence="1" key="1">
    <citation type="submission" date="2020-04" db="EMBL/GenBank/DDBJ databases">
        <authorList>
            <person name="Alioto T."/>
            <person name="Alioto T."/>
            <person name="Gomez Garrido J."/>
        </authorList>
    </citation>
    <scope>NUCLEOTIDE SEQUENCE</scope>
    <source>
        <strain evidence="1">A484AB</strain>
    </source>
</reference>